<evidence type="ECO:0000313" key="13">
    <source>
        <dbReference type="EMBL" id="SDL36151.1"/>
    </source>
</evidence>
<dbReference type="Pfam" id="PF02056">
    <property type="entry name" value="Glyco_hydro_4"/>
    <property type="match status" value="1"/>
</dbReference>
<evidence type="ECO:0000256" key="6">
    <source>
        <dbReference type="ARBA" id="ARBA00023295"/>
    </source>
</evidence>
<dbReference type="PRINTS" id="PR00732">
    <property type="entry name" value="GLHYDRLASE4"/>
</dbReference>
<feature type="binding site" evidence="9">
    <location>
        <position position="165"/>
    </location>
    <ligand>
        <name>Mn(2+)</name>
        <dbReference type="ChEBI" id="CHEBI:29035"/>
    </ligand>
</feature>
<evidence type="ECO:0000256" key="11">
    <source>
        <dbReference type="RuleBase" id="RU361152"/>
    </source>
</evidence>
<dbReference type="SUPFAM" id="SSF51735">
    <property type="entry name" value="NAD(P)-binding Rossmann-fold domains"/>
    <property type="match status" value="1"/>
</dbReference>
<dbReference type="EMBL" id="FNGP01000002">
    <property type="protein sequence ID" value="SDL36151.1"/>
    <property type="molecule type" value="Genomic_DNA"/>
</dbReference>
<dbReference type="RefSeq" id="WP_093249941.1">
    <property type="nucleotide sequence ID" value="NZ_FNGP01000002.1"/>
</dbReference>
<keyword evidence="6 11" id="KW-0326">Glycosidase</keyword>
<feature type="active site" description="Proton acceptor" evidence="7">
    <location>
        <position position="257"/>
    </location>
</feature>
<dbReference type="SUPFAM" id="SSF56327">
    <property type="entry name" value="LDH C-terminal domain-like"/>
    <property type="match status" value="1"/>
</dbReference>
<feature type="domain" description="Glycosyl hydrolase family 4 C-terminal" evidence="12">
    <location>
        <begin position="203"/>
        <end position="435"/>
    </location>
</feature>
<dbReference type="PANTHER" id="PTHR32092:SF5">
    <property type="entry name" value="6-PHOSPHO-BETA-GLUCOSIDASE"/>
    <property type="match status" value="1"/>
</dbReference>
<keyword evidence="4 11" id="KW-0520">NAD</keyword>
<dbReference type="GO" id="GO:0016616">
    <property type="term" value="F:oxidoreductase activity, acting on the CH-OH group of donors, NAD or NADP as acceptor"/>
    <property type="evidence" value="ECO:0007669"/>
    <property type="project" value="InterPro"/>
</dbReference>
<comment type="cofactor">
    <cofactor evidence="11">
        <name>NAD(+)</name>
        <dbReference type="ChEBI" id="CHEBI:57540"/>
    </cofactor>
    <text evidence="11">Binds 1 NAD(+) per subunit.</text>
</comment>
<dbReference type="InterPro" id="IPR036291">
    <property type="entry name" value="NAD(P)-bd_dom_sf"/>
</dbReference>
<evidence type="ECO:0000256" key="9">
    <source>
        <dbReference type="PIRSR" id="PIRSR601088-3"/>
    </source>
</evidence>
<sequence length="464" mass="50539">MKLTIMGGGGFRVPLVYKALLADESPHRVTEVRLYDTDRARLDAISGVLAELADRVDEAPRLVATQDIGEALSDTDFVFSAIRVGGTTGRALDEQISLRHGVIGQETVGAGGISYALRGIPAVLDLVEQIKRFAPDAWVINFTNPAGVITEVMQRHLGSRVIGICDSPVGLARRIIDSLKSAGLLPADLPTVTAGSERIRLRYAGLNHLGWLTGLIVDGRDVLPLLLERPDVIETFEEGRLFGADLIRALGAVPNEYLHYYYYAREDLTIDQSSDSTRGVFLAEQQKGFYQTANNSASGLYDLWERTRLERETTYMATNREAAGSFERDDADLETGGYDKVALAIMHAIANDVPAELILNVANNGILPDLDDDAVVEVPCRVDGSGVTPLPGARLPEHGRGMVVNAKYIERRTIDAAVHGSRQDALLALTHHPLVDSYDVAEALLDDLIKHFDALDYLKDTADA</sequence>
<evidence type="ECO:0000256" key="4">
    <source>
        <dbReference type="ARBA" id="ARBA00023027"/>
    </source>
</evidence>
<keyword evidence="5 9" id="KW-0464">Manganese</keyword>
<evidence type="ECO:0000256" key="3">
    <source>
        <dbReference type="ARBA" id="ARBA00022801"/>
    </source>
</evidence>
<dbReference type="AlphaFoldDB" id="A0A1G9JFK0"/>
<evidence type="ECO:0000256" key="8">
    <source>
        <dbReference type="PIRSR" id="PIRSR601088-2"/>
    </source>
</evidence>
<evidence type="ECO:0000256" key="2">
    <source>
        <dbReference type="ARBA" id="ARBA00022723"/>
    </source>
</evidence>
<dbReference type="InterPro" id="IPR022616">
    <property type="entry name" value="Glyco_hydro_4_C"/>
</dbReference>
<dbReference type="Gene3D" id="3.90.110.10">
    <property type="entry name" value="Lactate dehydrogenase/glycoside hydrolase, family 4, C-terminal"/>
    <property type="match status" value="1"/>
</dbReference>
<feature type="site" description="Increases basicity of active site Tyr" evidence="10">
    <location>
        <position position="106"/>
    </location>
</feature>
<evidence type="ECO:0000313" key="14">
    <source>
        <dbReference type="Proteomes" id="UP000199475"/>
    </source>
</evidence>
<protein>
    <submittedName>
        <fullName evidence="13">6-phospho-beta-glucosidase</fullName>
    </submittedName>
</protein>
<dbReference type="InterPro" id="IPR019802">
    <property type="entry name" value="GlycHydrolase_4_CS"/>
</dbReference>
<keyword evidence="14" id="KW-1185">Reference proteome</keyword>
<dbReference type="GO" id="GO:0005975">
    <property type="term" value="P:carbohydrate metabolic process"/>
    <property type="evidence" value="ECO:0007669"/>
    <property type="project" value="InterPro"/>
</dbReference>
<dbReference type="InterPro" id="IPR015955">
    <property type="entry name" value="Lactate_DH/Glyco_Ohase_4_C"/>
</dbReference>
<evidence type="ECO:0000256" key="5">
    <source>
        <dbReference type="ARBA" id="ARBA00023211"/>
    </source>
</evidence>
<dbReference type="Pfam" id="PF11975">
    <property type="entry name" value="Glyco_hydro_4C"/>
    <property type="match status" value="1"/>
</dbReference>
<dbReference type="GO" id="GO:0046872">
    <property type="term" value="F:metal ion binding"/>
    <property type="evidence" value="ECO:0007669"/>
    <property type="project" value="UniProtKB-KW"/>
</dbReference>
<name>A0A1G9JFK0_9ACTN</name>
<keyword evidence="3 11" id="KW-0378">Hydrolase</keyword>
<evidence type="ECO:0000259" key="12">
    <source>
        <dbReference type="Pfam" id="PF11975"/>
    </source>
</evidence>
<keyword evidence="9" id="KW-0533">Nickel</keyword>
<keyword evidence="9" id="KW-0170">Cobalt</keyword>
<feature type="active site" description="Proton donor" evidence="7">
    <location>
        <position position="166"/>
    </location>
</feature>
<evidence type="ECO:0000256" key="10">
    <source>
        <dbReference type="PIRSR" id="PIRSR601088-4"/>
    </source>
</evidence>
<gene>
    <name evidence="13" type="ORF">SAMN04488242_1215</name>
</gene>
<keyword evidence="9" id="KW-0408">Iron</keyword>
<evidence type="ECO:0000256" key="1">
    <source>
        <dbReference type="ARBA" id="ARBA00010141"/>
    </source>
</evidence>
<dbReference type="Gene3D" id="3.40.50.720">
    <property type="entry name" value="NAD(P)-binding Rossmann-like Domain"/>
    <property type="match status" value="1"/>
</dbReference>
<dbReference type="STRING" id="686624.SAMN04488242_1215"/>
<dbReference type="InterPro" id="IPR001088">
    <property type="entry name" value="Glyco_hydro_4"/>
</dbReference>
<organism evidence="13 14">
    <name type="scientific">Tessaracoccus oleiagri</name>
    <dbReference type="NCBI Taxonomy" id="686624"/>
    <lineage>
        <taxon>Bacteria</taxon>
        <taxon>Bacillati</taxon>
        <taxon>Actinomycetota</taxon>
        <taxon>Actinomycetes</taxon>
        <taxon>Propionibacteriales</taxon>
        <taxon>Propionibacteriaceae</taxon>
        <taxon>Tessaracoccus</taxon>
    </lineage>
</organism>
<accession>A0A1G9JFK0</accession>
<comment type="similarity">
    <text evidence="1 11">Belongs to the glycosyl hydrolase 4 family.</text>
</comment>
<feature type="binding site" evidence="8">
    <location>
        <position position="90"/>
    </location>
    <ligand>
        <name>substrate</name>
    </ligand>
</feature>
<dbReference type="CDD" id="cd05296">
    <property type="entry name" value="GH4_P_beta_glucosidase"/>
    <property type="match status" value="1"/>
</dbReference>
<feature type="binding site" evidence="8">
    <location>
        <position position="144"/>
    </location>
    <ligand>
        <name>substrate</name>
    </ligand>
</feature>
<dbReference type="GO" id="GO:0004553">
    <property type="term" value="F:hydrolase activity, hydrolyzing O-glycosyl compounds"/>
    <property type="evidence" value="ECO:0007669"/>
    <property type="project" value="InterPro"/>
</dbReference>
<evidence type="ECO:0000256" key="7">
    <source>
        <dbReference type="PIRSR" id="PIRSR601088-1"/>
    </source>
</evidence>
<reference evidence="13 14" key="1">
    <citation type="submission" date="2016-10" db="EMBL/GenBank/DDBJ databases">
        <authorList>
            <person name="de Groot N.N."/>
        </authorList>
    </citation>
    <scope>NUCLEOTIDE SEQUENCE [LARGE SCALE GENOMIC DNA]</scope>
    <source>
        <strain evidence="13 14">CGMCC 1.9159</strain>
    </source>
</reference>
<dbReference type="Proteomes" id="UP000199475">
    <property type="component" value="Unassembled WGS sequence"/>
</dbReference>
<dbReference type="PROSITE" id="PS01324">
    <property type="entry name" value="GLYCOSYL_HYDROL_F4"/>
    <property type="match status" value="1"/>
</dbReference>
<feature type="binding site" evidence="9">
    <location>
        <position position="208"/>
    </location>
    <ligand>
        <name>Mn(2+)</name>
        <dbReference type="ChEBI" id="CHEBI:29035"/>
    </ligand>
</feature>
<proteinExistence type="inferred from homology"/>
<dbReference type="OrthoDB" id="9767022at2"/>
<keyword evidence="2 9" id="KW-0479">Metal-binding</keyword>
<dbReference type="PANTHER" id="PTHR32092">
    <property type="entry name" value="6-PHOSPHO-BETA-GLUCOSIDASE-RELATED"/>
    <property type="match status" value="1"/>
</dbReference>